<evidence type="ECO:0000256" key="1">
    <source>
        <dbReference type="ARBA" id="ARBA00004168"/>
    </source>
</evidence>
<dbReference type="SUPFAM" id="SSF55816">
    <property type="entry name" value="5'-nucleotidase (syn. UDP-sugar hydrolase), C-terminal domain"/>
    <property type="match status" value="1"/>
</dbReference>
<comment type="subcellular location">
    <subcellularLocation>
        <location evidence="1">Secreted</location>
        <location evidence="1">Cell wall</location>
        <topology evidence="1">Peptidoglycan-anchor</topology>
    </subcellularLocation>
</comment>
<protein>
    <recommendedName>
        <fullName evidence="13">Bifunctional metallophosphatase/5'-nucleotidase</fullName>
    </recommendedName>
</protein>
<gene>
    <name evidence="11" type="ORF">CBF30_11590</name>
</gene>
<organism evidence="11 12">
    <name type="scientific">Vagococcus entomophilus</name>
    <dbReference type="NCBI Taxonomy" id="1160095"/>
    <lineage>
        <taxon>Bacteria</taxon>
        <taxon>Bacillati</taxon>
        <taxon>Bacillota</taxon>
        <taxon>Bacilli</taxon>
        <taxon>Lactobacillales</taxon>
        <taxon>Enterococcaceae</taxon>
        <taxon>Vagococcus</taxon>
    </lineage>
</organism>
<feature type="compositionally biased region" description="Low complexity" evidence="7">
    <location>
        <begin position="675"/>
        <end position="690"/>
    </location>
</feature>
<dbReference type="InterPro" id="IPR004843">
    <property type="entry name" value="Calcineurin-like_PHP"/>
</dbReference>
<evidence type="ECO:0000259" key="8">
    <source>
        <dbReference type="Pfam" id="PF00149"/>
    </source>
</evidence>
<dbReference type="SUPFAM" id="SSF56300">
    <property type="entry name" value="Metallo-dependent phosphatases"/>
    <property type="match status" value="1"/>
</dbReference>
<feature type="compositionally biased region" description="Polar residues" evidence="7">
    <location>
        <begin position="691"/>
        <end position="701"/>
    </location>
</feature>
<dbReference type="InterPro" id="IPR029052">
    <property type="entry name" value="Metallo-depent_PP-like"/>
</dbReference>
<evidence type="ECO:0000256" key="3">
    <source>
        <dbReference type="ARBA" id="ARBA00022525"/>
    </source>
</evidence>
<feature type="domain" description="Gram-positive cocci surface proteins LPxTG" evidence="9">
    <location>
        <begin position="694"/>
        <end position="733"/>
    </location>
</feature>
<feature type="domain" description="Calcineurin-like phosphoesterase" evidence="8">
    <location>
        <begin position="31"/>
        <end position="289"/>
    </location>
</feature>
<dbReference type="Pfam" id="PF00746">
    <property type="entry name" value="Gram_pos_anchor"/>
    <property type="match status" value="1"/>
</dbReference>
<evidence type="ECO:0000313" key="12">
    <source>
        <dbReference type="Proteomes" id="UP000288669"/>
    </source>
</evidence>
<evidence type="ECO:0008006" key="13">
    <source>
        <dbReference type="Google" id="ProtNLM"/>
    </source>
</evidence>
<evidence type="ECO:0000259" key="9">
    <source>
        <dbReference type="Pfam" id="PF00746"/>
    </source>
</evidence>
<dbReference type="InterPro" id="IPR019931">
    <property type="entry name" value="LPXTG_anchor"/>
</dbReference>
<dbReference type="PANTHER" id="PTHR11575:SF24">
    <property type="entry name" value="5'-NUCLEOTIDASE"/>
    <property type="match status" value="1"/>
</dbReference>
<dbReference type="PANTHER" id="PTHR11575">
    <property type="entry name" value="5'-NUCLEOTIDASE-RELATED"/>
    <property type="match status" value="1"/>
</dbReference>
<dbReference type="GO" id="GO:0030288">
    <property type="term" value="C:outer membrane-bounded periplasmic space"/>
    <property type="evidence" value="ECO:0007669"/>
    <property type="project" value="TreeGrafter"/>
</dbReference>
<dbReference type="InterPro" id="IPR006179">
    <property type="entry name" value="5_nucleotidase/apyrase"/>
</dbReference>
<evidence type="ECO:0000256" key="7">
    <source>
        <dbReference type="SAM" id="MobiDB-lite"/>
    </source>
</evidence>
<comment type="caution">
    <text evidence="11">The sequence shown here is derived from an EMBL/GenBank/DDBJ whole genome shotgun (WGS) entry which is preliminary data.</text>
</comment>
<accession>A0A430AEW1</accession>
<dbReference type="Pfam" id="PF00149">
    <property type="entry name" value="Metallophos"/>
    <property type="match status" value="1"/>
</dbReference>
<keyword evidence="5" id="KW-0572">Peptidoglycan-anchor</keyword>
<feature type="domain" description="5'-Nucleotidase C-terminal" evidence="10">
    <location>
        <begin position="364"/>
        <end position="525"/>
    </location>
</feature>
<comment type="similarity">
    <text evidence="6">Belongs to the 5'-nucleotidase family.</text>
</comment>
<dbReference type="FunFam" id="3.60.21.10:FF:000052">
    <property type="entry name" value="Endonuclease YhcR"/>
    <property type="match status" value="1"/>
</dbReference>
<dbReference type="GO" id="GO:0008253">
    <property type="term" value="F:5'-nucleotidase activity"/>
    <property type="evidence" value="ECO:0007669"/>
    <property type="project" value="TreeGrafter"/>
</dbReference>
<dbReference type="AlphaFoldDB" id="A0A430AEW1"/>
<keyword evidence="4" id="KW-0732">Signal</keyword>
<dbReference type="Pfam" id="PF02872">
    <property type="entry name" value="5_nucleotid_C"/>
    <property type="match status" value="1"/>
</dbReference>
<keyword evidence="3" id="KW-0964">Secreted</keyword>
<evidence type="ECO:0000256" key="2">
    <source>
        <dbReference type="ARBA" id="ARBA00022512"/>
    </source>
</evidence>
<dbReference type="Gene3D" id="3.90.780.10">
    <property type="entry name" value="5'-Nucleotidase, C-terminal domain"/>
    <property type="match status" value="1"/>
</dbReference>
<dbReference type="EMBL" id="NGJZ01000005">
    <property type="protein sequence ID" value="RSU05980.1"/>
    <property type="molecule type" value="Genomic_DNA"/>
</dbReference>
<keyword evidence="6" id="KW-0547">Nucleotide-binding</keyword>
<keyword evidence="12" id="KW-1185">Reference proteome</keyword>
<evidence type="ECO:0000313" key="11">
    <source>
        <dbReference type="EMBL" id="RSU05980.1"/>
    </source>
</evidence>
<feature type="region of interest" description="Disordered" evidence="7">
    <location>
        <begin position="670"/>
        <end position="706"/>
    </location>
</feature>
<dbReference type="InterPro" id="IPR008334">
    <property type="entry name" value="5'-Nucleotdase_C"/>
</dbReference>
<dbReference type="PRINTS" id="PR01607">
    <property type="entry name" value="APYRASEFAMLY"/>
</dbReference>
<name>A0A430AEW1_9ENTE</name>
<dbReference type="InterPro" id="IPR036907">
    <property type="entry name" value="5'-Nucleotdase_C_sf"/>
</dbReference>
<dbReference type="Gene3D" id="3.60.21.10">
    <property type="match status" value="1"/>
</dbReference>
<evidence type="ECO:0000259" key="10">
    <source>
        <dbReference type="Pfam" id="PF02872"/>
    </source>
</evidence>
<sequence length="737" mass="78373">MLGGATTTFATTTDTTDTAQKAEKEIIPVQFLGINDFHGALSTTGSAYIEGKKYSNAGTAALLAGYLNQAENSFKQTNTSGQTFRVQAGDMVGASPANSGLLQDEPTIKIMNQMKIDVGTLGNHEFDEGLDEFSRILKAEAPSAGKFNQITQDYPQEAAKQEIVIANVENKSDGKVPNGWQPYTIKEVSKNGQTVKVGFIGVVTTDVPNLVLKKYHEAYNFLDEAETVVRYEKELRTQGVQAIVVLAHDPSKSSNGVVSEKAATIMEKVNTSDPENSVDIFFAGHNHEYTNGIVGNTRIVQSTSQGKAYIDVTGELDSSTKDFVKVPQANVTPVLANGSVQPDADVQAIVTDASARVQTVTEEKIGTAETAESVSREVNADKESALGNLVTDAQVAMARAAGFNADFALTNNGGIRSDLAVRADKGITWGAAQNVQPFGNILQVVEMTGTQIKQVLAQQFELNETYFLQMSGLKMSYTDGDSSANAHQLFTVTKADGTPLSDTQTYQVVINDFLYGGGDGFSGFTQAKLIGAIDSDTETFVQYIKKVESEKKTVDAKIEGRKTYLSKADIAAANQAAIEMIQNKTTINPLYAGAPDLSGKTVAGASVTATLKGISTTAVANENGEFTVPLSQEQVIVGAEVTLKVTDLKGNSWQTKQIVQPVLTASSATSAPVGSASLSTTNSSSKINSNMPTKNTTSGKLPQTGEKESTMLGAWGALSLIAFTVVTLKRKKTLENN</sequence>
<dbReference type="GO" id="GO:0009166">
    <property type="term" value="P:nucleotide catabolic process"/>
    <property type="evidence" value="ECO:0007669"/>
    <property type="project" value="InterPro"/>
</dbReference>
<keyword evidence="6" id="KW-0378">Hydrolase</keyword>
<reference evidence="11 12" key="1">
    <citation type="submission" date="2017-05" db="EMBL/GenBank/DDBJ databases">
        <title>Vagococcus spp. assemblies.</title>
        <authorList>
            <person name="Gulvik C.A."/>
        </authorList>
    </citation>
    <scope>NUCLEOTIDE SEQUENCE [LARGE SCALE GENOMIC DNA]</scope>
    <source>
        <strain evidence="11 12">DSM 24756</strain>
    </source>
</reference>
<evidence type="ECO:0000256" key="4">
    <source>
        <dbReference type="ARBA" id="ARBA00022729"/>
    </source>
</evidence>
<dbReference type="GO" id="GO:0000166">
    <property type="term" value="F:nucleotide binding"/>
    <property type="evidence" value="ECO:0007669"/>
    <property type="project" value="UniProtKB-KW"/>
</dbReference>
<dbReference type="OrthoDB" id="9801679at2"/>
<dbReference type="Proteomes" id="UP000288669">
    <property type="component" value="Unassembled WGS sequence"/>
</dbReference>
<keyword evidence="2" id="KW-0134">Cell wall</keyword>
<evidence type="ECO:0000256" key="6">
    <source>
        <dbReference type="RuleBase" id="RU362119"/>
    </source>
</evidence>
<evidence type="ECO:0000256" key="5">
    <source>
        <dbReference type="ARBA" id="ARBA00023088"/>
    </source>
</evidence>
<dbReference type="GO" id="GO:0008768">
    <property type="term" value="F:UDP-sugar diphosphatase activity"/>
    <property type="evidence" value="ECO:0007669"/>
    <property type="project" value="TreeGrafter"/>
</dbReference>
<dbReference type="FunFam" id="3.90.780.10:FF:000004">
    <property type="entry name" value="UDP-sugar hydrolase, putative"/>
    <property type="match status" value="1"/>
</dbReference>
<dbReference type="NCBIfam" id="TIGR01167">
    <property type="entry name" value="LPXTG_anchor"/>
    <property type="match status" value="1"/>
</dbReference>
<proteinExistence type="inferred from homology"/>